<sequence>MAAPGRRLIPLLNRVLVERFTAEMKTKGGIMIPETAQTKVQSATVVAIGPGRRNEKGELIPVSLKVGDKVLLPEWGGTKLEIEEKEYHLFQDSDILGKWES</sequence>
<dbReference type="GeneID" id="106464973"/>
<keyword evidence="7" id="KW-1185">Reference proteome</keyword>
<evidence type="ECO:0000256" key="2">
    <source>
        <dbReference type="ARBA" id="ARBA00018842"/>
    </source>
</evidence>
<dbReference type="InterPro" id="IPR018369">
    <property type="entry name" value="Chaprnonin_Cpn10_CS"/>
</dbReference>
<dbReference type="PRINTS" id="PR00297">
    <property type="entry name" value="CHAPERONIN10"/>
</dbReference>
<dbReference type="InterPro" id="IPR037124">
    <property type="entry name" value="Chaperonin_GroES_sf"/>
</dbReference>
<proteinExistence type="inferred from homology"/>
<dbReference type="SMART" id="SM00883">
    <property type="entry name" value="Cpn10"/>
    <property type="match status" value="1"/>
</dbReference>
<dbReference type="Proteomes" id="UP000694941">
    <property type="component" value="Unplaced"/>
</dbReference>
<gene>
    <name evidence="8" type="primary">LOC106464973</name>
</gene>
<evidence type="ECO:0000256" key="4">
    <source>
        <dbReference type="ARBA" id="ARBA00029976"/>
    </source>
</evidence>
<dbReference type="PROSITE" id="PS00681">
    <property type="entry name" value="CHAPERONINS_CPN10"/>
    <property type="match status" value="1"/>
</dbReference>
<dbReference type="HAMAP" id="MF_00580">
    <property type="entry name" value="CH10"/>
    <property type="match status" value="1"/>
</dbReference>
<organism evidence="7 8">
    <name type="scientific">Limulus polyphemus</name>
    <name type="common">Atlantic horseshoe crab</name>
    <dbReference type="NCBI Taxonomy" id="6850"/>
    <lineage>
        <taxon>Eukaryota</taxon>
        <taxon>Metazoa</taxon>
        <taxon>Ecdysozoa</taxon>
        <taxon>Arthropoda</taxon>
        <taxon>Chelicerata</taxon>
        <taxon>Merostomata</taxon>
        <taxon>Xiphosura</taxon>
        <taxon>Limulidae</taxon>
        <taxon>Limulus</taxon>
    </lineage>
</organism>
<dbReference type="SUPFAM" id="SSF50129">
    <property type="entry name" value="GroES-like"/>
    <property type="match status" value="1"/>
</dbReference>
<evidence type="ECO:0000256" key="6">
    <source>
        <dbReference type="RuleBase" id="RU003479"/>
    </source>
</evidence>
<evidence type="ECO:0000313" key="7">
    <source>
        <dbReference type="Proteomes" id="UP000694941"/>
    </source>
</evidence>
<dbReference type="RefSeq" id="XP_013780605.1">
    <property type="nucleotide sequence ID" value="XM_013925151.2"/>
</dbReference>
<reference evidence="8" key="1">
    <citation type="submission" date="2025-08" db="UniProtKB">
        <authorList>
            <consortium name="RefSeq"/>
        </authorList>
    </citation>
    <scope>IDENTIFICATION</scope>
    <source>
        <tissue evidence="8">Muscle</tissue>
    </source>
</reference>
<evidence type="ECO:0000256" key="1">
    <source>
        <dbReference type="ARBA" id="ARBA00006975"/>
    </source>
</evidence>
<evidence type="ECO:0000256" key="5">
    <source>
        <dbReference type="ARBA" id="ARBA00031971"/>
    </source>
</evidence>
<dbReference type="CDD" id="cd00320">
    <property type="entry name" value="cpn10"/>
    <property type="match status" value="1"/>
</dbReference>
<dbReference type="PANTHER" id="PTHR10772:SF0">
    <property type="entry name" value="10 KDA HEAT SHOCK PROTEIN, MITOCHONDRIAL"/>
    <property type="match status" value="1"/>
</dbReference>
<comment type="similarity">
    <text evidence="1 6">Belongs to the GroES chaperonin family.</text>
</comment>
<dbReference type="PANTHER" id="PTHR10772">
    <property type="entry name" value="10 KDA HEAT SHOCK PROTEIN"/>
    <property type="match status" value="1"/>
</dbReference>
<keyword evidence="3 6" id="KW-0143">Chaperone</keyword>
<name>A0ABM1BEX0_LIMPO</name>
<dbReference type="InterPro" id="IPR020818">
    <property type="entry name" value="Chaperonin_GroES"/>
</dbReference>
<accession>A0ABM1BEX0</accession>
<dbReference type="InterPro" id="IPR011032">
    <property type="entry name" value="GroES-like_sf"/>
</dbReference>
<evidence type="ECO:0000313" key="8">
    <source>
        <dbReference type="RefSeq" id="XP_013780605.1"/>
    </source>
</evidence>
<dbReference type="Gene3D" id="2.30.33.40">
    <property type="entry name" value="GroES chaperonin"/>
    <property type="match status" value="1"/>
</dbReference>
<protein>
    <recommendedName>
        <fullName evidence="2">10 kDa heat shock protein, mitochondrial</fullName>
    </recommendedName>
    <alternativeName>
        <fullName evidence="4">10 kDa chaperonin</fullName>
    </alternativeName>
    <alternativeName>
        <fullName evidence="5">Chaperonin 10</fullName>
    </alternativeName>
</protein>
<dbReference type="Pfam" id="PF00166">
    <property type="entry name" value="Cpn10"/>
    <property type="match status" value="1"/>
</dbReference>
<evidence type="ECO:0000256" key="3">
    <source>
        <dbReference type="ARBA" id="ARBA00023186"/>
    </source>
</evidence>